<dbReference type="EMBL" id="CAJNOO010001243">
    <property type="protein sequence ID" value="CAF1121029.1"/>
    <property type="molecule type" value="Genomic_DNA"/>
</dbReference>
<evidence type="ECO:0000313" key="3">
    <source>
        <dbReference type="Proteomes" id="UP000663882"/>
    </source>
</evidence>
<sequence>MCFLGHLIGYIPNIERLSVIFKDWMNLEVRSKSNIETLIKSNGNWFEKTHKTKSHTPVSFHGVPYMARSFNWQDMEWIARNSENQEGPGPNIWSSNNVQIDENGHLHLKISLSNEQWTCAEVYTPQKYGFGRYVWYVEGAVDKLDQKVVLGLFTYPTRDEGPDGTNEIDIEWSKWGQDDSNAINLSYTVYPRTEGSPSVSAKKKQDLNGTYTTNAFNWSPQGVKFQCYHGHTTDDQNKFFEWETPGSFANVCPIAPVPIHMNLWIFQRINPGAAPTNKQEVEVIIHKFTFVPQ</sequence>
<dbReference type="PROSITE" id="PS51762">
    <property type="entry name" value="GH16_2"/>
    <property type="match status" value="1"/>
</dbReference>
<organism evidence="2 3">
    <name type="scientific">Rotaria sordida</name>
    <dbReference type="NCBI Taxonomy" id="392033"/>
    <lineage>
        <taxon>Eukaryota</taxon>
        <taxon>Metazoa</taxon>
        <taxon>Spiralia</taxon>
        <taxon>Gnathifera</taxon>
        <taxon>Rotifera</taxon>
        <taxon>Eurotatoria</taxon>
        <taxon>Bdelloidea</taxon>
        <taxon>Philodinida</taxon>
        <taxon>Philodinidae</taxon>
        <taxon>Rotaria</taxon>
    </lineage>
</organism>
<dbReference type="SUPFAM" id="SSF49899">
    <property type="entry name" value="Concanavalin A-like lectins/glucanases"/>
    <property type="match status" value="1"/>
</dbReference>
<evidence type="ECO:0000259" key="1">
    <source>
        <dbReference type="PROSITE" id="PS51762"/>
    </source>
</evidence>
<feature type="domain" description="GH16" evidence="1">
    <location>
        <begin position="58"/>
        <end position="293"/>
    </location>
</feature>
<protein>
    <recommendedName>
        <fullName evidence="1">GH16 domain-containing protein</fullName>
    </recommendedName>
</protein>
<dbReference type="OrthoDB" id="10035010at2759"/>
<dbReference type="GO" id="GO:0004553">
    <property type="term" value="F:hydrolase activity, hydrolyzing O-glycosyl compounds"/>
    <property type="evidence" value="ECO:0007669"/>
    <property type="project" value="InterPro"/>
</dbReference>
<name>A0A814QKU2_9BILA</name>
<gene>
    <name evidence="2" type="ORF">RFH988_LOCUS20351</name>
</gene>
<proteinExistence type="predicted"/>
<comment type="caution">
    <text evidence="2">The sequence shown here is derived from an EMBL/GenBank/DDBJ whole genome shotgun (WGS) entry which is preliminary data.</text>
</comment>
<dbReference type="CDD" id="cd00413">
    <property type="entry name" value="Glyco_hydrolase_16"/>
    <property type="match status" value="1"/>
</dbReference>
<dbReference type="InterPro" id="IPR000757">
    <property type="entry name" value="Beta-glucanase-like"/>
</dbReference>
<dbReference type="AlphaFoldDB" id="A0A814QKU2"/>
<dbReference type="InterPro" id="IPR013320">
    <property type="entry name" value="ConA-like_dom_sf"/>
</dbReference>
<reference evidence="2" key="1">
    <citation type="submission" date="2021-02" db="EMBL/GenBank/DDBJ databases">
        <authorList>
            <person name="Nowell W R."/>
        </authorList>
    </citation>
    <scope>NUCLEOTIDE SEQUENCE</scope>
</reference>
<dbReference type="GO" id="GO:0005975">
    <property type="term" value="P:carbohydrate metabolic process"/>
    <property type="evidence" value="ECO:0007669"/>
    <property type="project" value="InterPro"/>
</dbReference>
<accession>A0A814QKU2</accession>
<dbReference type="Proteomes" id="UP000663882">
    <property type="component" value="Unassembled WGS sequence"/>
</dbReference>
<evidence type="ECO:0000313" key="2">
    <source>
        <dbReference type="EMBL" id="CAF1121029.1"/>
    </source>
</evidence>
<dbReference type="Gene3D" id="2.60.120.200">
    <property type="match status" value="1"/>
</dbReference>